<dbReference type="AlphaFoldDB" id="A0A7X6L6W3"/>
<reference evidence="4 5" key="1">
    <citation type="submission" date="2020-04" db="EMBL/GenBank/DDBJ databases">
        <title>MicrobeNet Type strains.</title>
        <authorList>
            <person name="Nicholson A.C."/>
        </authorList>
    </citation>
    <scope>NUCLEOTIDE SEQUENCE [LARGE SCALE GENOMIC DNA]</scope>
    <source>
        <strain evidence="4 5">DSM 44956</strain>
    </source>
</reference>
<evidence type="ECO:0000256" key="1">
    <source>
        <dbReference type="ARBA" id="ARBA00008898"/>
    </source>
</evidence>
<dbReference type="InterPro" id="IPR002563">
    <property type="entry name" value="Flavin_Rdtase-like_dom"/>
</dbReference>
<dbReference type="PANTHER" id="PTHR30466:SF11">
    <property type="entry name" value="FLAVIN-DEPENDENT MONOOXYGENASE, REDUCTASE SUBUNIT HSAB"/>
    <property type="match status" value="1"/>
</dbReference>
<dbReference type="InterPro" id="IPR050268">
    <property type="entry name" value="NADH-dep_flavin_reductase"/>
</dbReference>
<dbReference type="RefSeq" id="WP_157113895.1">
    <property type="nucleotide sequence ID" value="NZ_JAAXOS010000010.1"/>
</dbReference>
<name>A0A7X6L6W3_9NOCA</name>
<proteinExistence type="inferred from homology"/>
<dbReference type="GO" id="GO:0010181">
    <property type="term" value="F:FMN binding"/>
    <property type="evidence" value="ECO:0007669"/>
    <property type="project" value="InterPro"/>
</dbReference>
<sequence length="168" mass="18239">MEPVLEMDGSPLDVRDFKAVLGRFCTGVTVITARSAAGPAGFTCQSFSALSLEPPAVCFCPARTSTSWPRIREVGRFCVNILAHDQQEICRQLARSGTDKFAGVDWEPSPNGSPRLAGAVAWLDCELEQEVDGGDHTIVIARVTALSEHREAPPLLFYRSAFGRFDPA</sequence>
<protein>
    <submittedName>
        <fullName evidence="4">Flavin reductase family protein</fullName>
    </submittedName>
</protein>
<feature type="domain" description="Flavin reductase like" evidence="3">
    <location>
        <begin position="21"/>
        <end position="164"/>
    </location>
</feature>
<keyword evidence="2" id="KW-0560">Oxidoreductase</keyword>
<comment type="caution">
    <text evidence="4">The sequence shown here is derived from an EMBL/GenBank/DDBJ whole genome shotgun (WGS) entry which is preliminary data.</text>
</comment>
<evidence type="ECO:0000313" key="5">
    <source>
        <dbReference type="Proteomes" id="UP000540698"/>
    </source>
</evidence>
<dbReference type="SUPFAM" id="SSF50475">
    <property type="entry name" value="FMN-binding split barrel"/>
    <property type="match status" value="1"/>
</dbReference>
<evidence type="ECO:0000259" key="3">
    <source>
        <dbReference type="SMART" id="SM00903"/>
    </source>
</evidence>
<accession>A0A7X6L6W3</accession>
<organism evidence="4 5">
    <name type="scientific">Nocardia gamkensis</name>
    <dbReference type="NCBI Taxonomy" id="352869"/>
    <lineage>
        <taxon>Bacteria</taxon>
        <taxon>Bacillati</taxon>
        <taxon>Actinomycetota</taxon>
        <taxon>Actinomycetes</taxon>
        <taxon>Mycobacteriales</taxon>
        <taxon>Nocardiaceae</taxon>
        <taxon>Nocardia</taxon>
    </lineage>
</organism>
<comment type="similarity">
    <text evidence="1">Belongs to the non-flavoprotein flavin reductase family.</text>
</comment>
<dbReference type="Proteomes" id="UP000540698">
    <property type="component" value="Unassembled WGS sequence"/>
</dbReference>
<gene>
    <name evidence="4" type="ORF">HGB38_21055</name>
</gene>
<evidence type="ECO:0000313" key="4">
    <source>
        <dbReference type="EMBL" id="NKY28685.1"/>
    </source>
</evidence>
<dbReference type="GO" id="GO:0042602">
    <property type="term" value="F:riboflavin reductase (NADPH) activity"/>
    <property type="evidence" value="ECO:0007669"/>
    <property type="project" value="TreeGrafter"/>
</dbReference>
<dbReference type="PANTHER" id="PTHR30466">
    <property type="entry name" value="FLAVIN REDUCTASE"/>
    <property type="match status" value="1"/>
</dbReference>
<evidence type="ECO:0000256" key="2">
    <source>
        <dbReference type="ARBA" id="ARBA00023002"/>
    </source>
</evidence>
<dbReference type="InterPro" id="IPR012349">
    <property type="entry name" value="Split_barrel_FMN-bd"/>
</dbReference>
<keyword evidence="5" id="KW-1185">Reference proteome</keyword>
<dbReference type="Gene3D" id="2.30.110.10">
    <property type="entry name" value="Electron Transport, Fmn-binding Protein, Chain A"/>
    <property type="match status" value="1"/>
</dbReference>
<dbReference type="Pfam" id="PF01613">
    <property type="entry name" value="Flavin_Reduct"/>
    <property type="match status" value="1"/>
</dbReference>
<dbReference type="SMART" id="SM00903">
    <property type="entry name" value="Flavin_Reduct"/>
    <property type="match status" value="1"/>
</dbReference>
<dbReference type="EMBL" id="JAAXOS010000010">
    <property type="protein sequence ID" value="NKY28685.1"/>
    <property type="molecule type" value="Genomic_DNA"/>
</dbReference>